<feature type="domain" description="Neurotransmitter-gated ion-channel ligand-binding" evidence="6">
    <location>
        <begin position="6"/>
        <end position="83"/>
    </location>
</feature>
<feature type="domain" description="Neurotransmitter-gated ion-channel transmembrane" evidence="7">
    <location>
        <begin position="91"/>
        <end position="305"/>
    </location>
</feature>
<evidence type="ECO:0000259" key="7">
    <source>
        <dbReference type="Pfam" id="PF02932"/>
    </source>
</evidence>
<dbReference type="InterPro" id="IPR006201">
    <property type="entry name" value="Neur_channel"/>
</dbReference>
<evidence type="ECO:0000256" key="1">
    <source>
        <dbReference type="ARBA" id="ARBA00004141"/>
    </source>
</evidence>
<comment type="caution">
    <text evidence="8">The sequence shown here is derived from an EMBL/GenBank/DDBJ whole genome shotgun (WGS) entry which is preliminary data.</text>
</comment>
<comment type="subcellular location">
    <subcellularLocation>
        <location evidence="1">Membrane</location>
        <topology evidence="1">Multi-pass membrane protein</topology>
    </subcellularLocation>
</comment>
<feature type="transmembrane region" description="Helical" evidence="5">
    <location>
        <begin position="153"/>
        <end position="176"/>
    </location>
</feature>
<dbReference type="InterPro" id="IPR036734">
    <property type="entry name" value="Neur_chan_lig-bd_sf"/>
</dbReference>
<evidence type="ECO:0000259" key="6">
    <source>
        <dbReference type="Pfam" id="PF02931"/>
    </source>
</evidence>
<dbReference type="CDD" id="cd19051">
    <property type="entry name" value="LGIC_TM_cation"/>
    <property type="match status" value="1"/>
</dbReference>
<protein>
    <submittedName>
        <fullName evidence="8">Uncharacterized protein</fullName>
    </submittedName>
</protein>
<keyword evidence="2 5" id="KW-0812">Transmembrane</keyword>
<dbReference type="EMBL" id="JARBDR010000214">
    <property type="protein sequence ID" value="KAJ8319192.1"/>
    <property type="molecule type" value="Genomic_DNA"/>
</dbReference>
<dbReference type="InterPro" id="IPR038050">
    <property type="entry name" value="Neuro_actylchol_rec"/>
</dbReference>
<dbReference type="Pfam" id="PF02932">
    <property type="entry name" value="Neur_chan_memb"/>
    <property type="match status" value="1"/>
</dbReference>
<dbReference type="InterPro" id="IPR006029">
    <property type="entry name" value="Neurotrans-gated_channel_TM"/>
</dbReference>
<dbReference type="Proteomes" id="UP001217089">
    <property type="component" value="Unassembled WGS sequence"/>
</dbReference>
<dbReference type="PANTHER" id="PTHR18945">
    <property type="entry name" value="NEUROTRANSMITTER GATED ION CHANNEL"/>
    <property type="match status" value="1"/>
</dbReference>
<sequence length="318" mass="36702">MSNRCSSFPFDQQTCHLKFGSWTYDGFRLELLFNGPANISLADYEESNTWEIISTPAKRHIYKYECCPEPFYDLTFYLVLRRRATFYSYILILPCVLLTSLTLVLFWIPPESPAKMQLGMTLFMAFFLLLLLFEENLPPSATSVPVLGTYYCLNMVLITMSSFICVFVVNLTFFGARAPVPACLKKAMFSCVAKVLCMENIVAPFLEENTLPKVPYCHNYVGVNGDNKWANDWRGSTEITDCDQTTQNPQLTLLNSKVTEIRSFIRMYKERLEDKDRKERVTKEWKALALIFDRIFFLFYLVTITVSISIVLGMITAR</sequence>
<evidence type="ECO:0000313" key="8">
    <source>
        <dbReference type="EMBL" id="KAJ8319192.1"/>
    </source>
</evidence>
<feature type="transmembrane region" description="Helical" evidence="5">
    <location>
        <begin position="116"/>
        <end position="133"/>
    </location>
</feature>
<keyword evidence="9" id="KW-1185">Reference proteome</keyword>
<feature type="transmembrane region" description="Helical" evidence="5">
    <location>
        <begin position="295"/>
        <end position="315"/>
    </location>
</feature>
<gene>
    <name evidence="8" type="ORF">KUTeg_004283</name>
</gene>
<name>A0ABQ9FPH9_TEGGR</name>
<proteinExistence type="predicted"/>
<dbReference type="InterPro" id="IPR036719">
    <property type="entry name" value="Neuro-gated_channel_TM_sf"/>
</dbReference>
<dbReference type="Gene3D" id="1.20.58.390">
    <property type="entry name" value="Neurotransmitter-gated ion-channel transmembrane domain"/>
    <property type="match status" value="1"/>
</dbReference>
<evidence type="ECO:0000256" key="2">
    <source>
        <dbReference type="ARBA" id="ARBA00022692"/>
    </source>
</evidence>
<dbReference type="Pfam" id="PF02931">
    <property type="entry name" value="Neur_chan_LBD"/>
    <property type="match status" value="1"/>
</dbReference>
<dbReference type="SUPFAM" id="SSF63712">
    <property type="entry name" value="Nicotinic receptor ligand binding domain-like"/>
    <property type="match status" value="1"/>
</dbReference>
<evidence type="ECO:0000313" key="9">
    <source>
        <dbReference type="Proteomes" id="UP001217089"/>
    </source>
</evidence>
<evidence type="ECO:0000256" key="3">
    <source>
        <dbReference type="ARBA" id="ARBA00022989"/>
    </source>
</evidence>
<accession>A0ABQ9FPH9</accession>
<organism evidence="8 9">
    <name type="scientific">Tegillarca granosa</name>
    <name type="common">Malaysian cockle</name>
    <name type="synonym">Anadara granosa</name>
    <dbReference type="NCBI Taxonomy" id="220873"/>
    <lineage>
        <taxon>Eukaryota</taxon>
        <taxon>Metazoa</taxon>
        <taxon>Spiralia</taxon>
        <taxon>Lophotrochozoa</taxon>
        <taxon>Mollusca</taxon>
        <taxon>Bivalvia</taxon>
        <taxon>Autobranchia</taxon>
        <taxon>Pteriomorphia</taxon>
        <taxon>Arcoida</taxon>
        <taxon>Arcoidea</taxon>
        <taxon>Arcidae</taxon>
        <taxon>Tegillarca</taxon>
    </lineage>
</organism>
<keyword evidence="4 5" id="KW-0472">Membrane</keyword>
<dbReference type="Gene3D" id="2.70.170.10">
    <property type="entry name" value="Neurotransmitter-gated ion-channel ligand-binding domain"/>
    <property type="match status" value="1"/>
</dbReference>
<keyword evidence="3 5" id="KW-1133">Transmembrane helix</keyword>
<reference evidence="8 9" key="1">
    <citation type="submission" date="2022-12" db="EMBL/GenBank/DDBJ databases">
        <title>Chromosome-level genome of Tegillarca granosa.</title>
        <authorList>
            <person name="Kim J."/>
        </authorList>
    </citation>
    <scope>NUCLEOTIDE SEQUENCE [LARGE SCALE GENOMIC DNA]</scope>
    <source>
        <strain evidence="8">Teg-2019</strain>
        <tissue evidence="8">Adductor muscle</tissue>
    </source>
</reference>
<dbReference type="InterPro" id="IPR006202">
    <property type="entry name" value="Neur_chan_lig-bd"/>
</dbReference>
<evidence type="ECO:0000256" key="5">
    <source>
        <dbReference type="SAM" id="Phobius"/>
    </source>
</evidence>
<evidence type="ECO:0000256" key="4">
    <source>
        <dbReference type="ARBA" id="ARBA00023136"/>
    </source>
</evidence>
<dbReference type="SUPFAM" id="SSF90112">
    <property type="entry name" value="Neurotransmitter-gated ion-channel transmembrane pore"/>
    <property type="match status" value="1"/>
</dbReference>
<feature type="transmembrane region" description="Helical" evidence="5">
    <location>
        <begin position="86"/>
        <end position="109"/>
    </location>
</feature>